<feature type="region of interest" description="Disordered" evidence="1">
    <location>
        <begin position="276"/>
        <end position="326"/>
    </location>
</feature>
<evidence type="ECO:0000313" key="3">
    <source>
        <dbReference type="EMBL" id="GJT09919.1"/>
    </source>
</evidence>
<proteinExistence type="predicted"/>
<protein>
    <submittedName>
        <fullName evidence="3">Chromatin modification-related protein EAF1 B-like protein isoform X1</fullName>
    </submittedName>
</protein>
<keyword evidence="4" id="KW-1185">Reference proteome</keyword>
<dbReference type="Pfam" id="PF07529">
    <property type="entry name" value="HSA"/>
    <property type="match status" value="1"/>
</dbReference>
<feature type="compositionally biased region" description="Basic and acidic residues" evidence="1">
    <location>
        <begin position="290"/>
        <end position="300"/>
    </location>
</feature>
<feature type="compositionally biased region" description="Polar residues" evidence="1">
    <location>
        <begin position="393"/>
        <end position="422"/>
    </location>
</feature>
<evidence type="ECO:0000313" key="4">
    <source>
        <dbReference type="Proteomes" id="UP001151760"/>
    </source>
</evidence>
<dbReference type="PROSITE" id="PS51204">
    <property type="entry name" value="HSA"/>
    <property type="match status" value="1"/>
</dbReference>
<feature type="compositionally biased region" description="Low complexity" evidence="1">
    <location>
        <begin position="170"/>
        <end position="180"/>
    </location>
</feature>
<feature type="compositionally biased region" description="Low complexity" evidence="1">
    <location>
        <begin position="95"/>
        <end position="106"/>
    </location>
</feature>
<sequence length="638" mass="70491">MHGCTSGIALVVNAELDSMGGVGISSTPSLQQSSDLEKTQAELRQTFSAAEKFRRELEFLQSGGDPLDLKPANAASVSFQSTSPIERHPEQFVTSEAKGSSAESSGRLGAPSVCEPNSADNLMLFDGDSKSNDLEKRSTILELPKKSYRRRVRSRPSRSSSTDAFRHVSNDSSSKPKSPNANVDLKNSVSHLENDLDGMPAVQSSLGPAHGPYSGVLNVNDVQNTRENHHDLLSKSDGRDAPLTMASTEPESVLGMEQAHLTDSKRPLNADIEVSESPFPGPANGFGNTEEIKSRHDDSKSSCIQNSRRFDNYNGPLEQNLKGNDVGAEKNDKLLNIDKDSSDICHSTQNKDGSAMKEEGGVKGSESALHADFNNSVRIKETERKTSILVGPNSLSQDENACSSRPQGLNDTHFQESTDGAEQNACSQDNLKLATKEREDSILEEARIIEAKRKRIAELSARPLPLEGRLKSHWDFVLEEMSWLANDFAQERLWKVTAAAQISRRAAFASHLRLQRQVSVQKQKEVSHTLAEAVLQFWHMIQMKCKGQESHNHIKDHEVGIQRYAMKFVKHNSSEAEHNATQAPVTHDSISDLGIMDHSWEDNLTEENLFYQVPPGAIEAYRKAIDSHLLQFEVKHVR</sequence>
<reference evidence="3" key="2">
    <citation type="submission" date="2022-01" db="EMBL/GenBank/DDBJ databases">
        <authorList>
            <person name="Yamashiro T."/>
            <person name="Shiraishi A."/>
            <person name="Satake H."/>
            <person name="Nakayama K."/>
        </authorList>
    </citation>
    <scope>NUCLEOTIDE SEQUENCE</scope>
</reference>
<feature type="region of interest" description="Disordered" evidence="1">
    <location>
        <begin position="392"/>
        <end position="422"/>
    </location>
</feature>
<feature type="region of interest" description="Disordered" evidence="1">
    <location>
        <begin position="78"/>
        <end position="184"/>
    </location>
</feature>
<reference evidence="3" key="1">
    <citation type="journal article" date="2022" name="Int. J. Mol. Sci.">
        <title>Draft Genome of Tanacetum Coccineum: Genomic Comparison of Closely Related Tanacetum-Family Plants.</title>
        <authorList>
            <person name="Yamashiro T."/>
            <person name="Shiraishi A."/>
            <person name="Nakayama K."/>
            <person name="Satake H."/>
        </authorList>
    </citation>
    <scope>NUCLEOTIDE SEQUENCE</scope>
</reference>
<dbReference type="InterPro" id="IPR014012">
    <property type="entry name" value="HSA_dom"/>
</dbReference>
<dbReference type="PANTHER" id="PTHR46774">
    <property type="entry name" value="CHROMATIN MODIFICATION-RELATED PROTEIN EAF1 A-RELATED"/>
    <property type="match status" value="1"/>
</dbReference>
<evidence type="ECO:0000256" key="1">
    <source>
        <dbReference type="SAM" id="MobiDB-lite"/>
    </source>
</evidence>
<feature type="compositionally biased region" description="Basic and acidic residues" evidence="1">
    <location>
        <begin position="127"/>
        <end position="145"/>
    </location>
</feature>
<dbReference type="InterPro" id="IPR044798">
    <property type="entry name" value="EAF1A/B"/>
</dbReference>
<comment type="caution">
    <text evidence="3">The sequence shown here is derived from an EMBL/GenBank/DDBJ whole genome shotgun (WGS) entry which is preliminary data.</text>
</comment>
<dbReference type="Proteomes" id="UP001151760">
    <property type="component" value="Unassembled WGS sequence"/>
</dbReference>
<gene>
    <name evidence="3" type="ORF">Tco_0856961</name>
</gene>
<feature type="domain" description="HSA" evidence="2">
    <location>
        <begin position="461"/>
        <end position="533"/>
    </location>
</feature>
<feature type="compositionally biased region" description="Basic residues" evidence="1">
    <location>
        <begin position="146"/>
        <end position="156"/>
    </location>
</feature>
<dbReference type="PANTHER" id="PTHR46774:SF3">
    <property type="entry name" value="CHROMATIN MODIFICATION-RELATED PROTEIN EAF1 A-RELATED"/>
    <property type="match status" value="1"/>
</dbReference>
<dbReference type="SMART" id="SM00573">
    <property type="entry name" value="HSA"/>
    <property type="match status" value="1"/>
</dbReference>
<feature type="region of interest" description="Disordered" evidence="1">
    <location>
        <begin position="342"/>
        <end position="366"/>
    </location>
</feature>
<accession>A0ABQ5B6P1</accession>
<dbReference type="EMBL" id="BQNB010012948">
    <property type="protein sequence ID" value="GJT09919.1"/>
    <property type="molecule type" value="Genomic_DNA"/>
</dbReference>
<evidence type="ECO:0000259" key="2">
    <source>
        <dbReference type="PROSITE" id="PS51204"/>
    </source>
</evidence>
<name>A0ABQ5B6P1_9ASTR</name>
<organism evidence="3 4">
    <name type="scientific">Tanacetum coccineum</name>
    <dbReference type="NCBI Taxonomy" id="301880"/>
    <lineage>
        <taxon>Eukaryota</taxon>
        <taxon>Viridiplantae</taxon>
        <taxon>Streptophyta</taxon>
        <taxon>Embryophyta</taxon>
        <taxon>Tracheophyta</taxon>
        <taxon>Spermatophyta</taxon>
        <taxon>Magnoliopsida</taxon>
        <taxon>eudicotyledons</taxon>
        <taxon>Gunneridae</taxon>
        <taxon>Pentapetalae</taxon>
        <taxon>asterids</taxon>
        <taxon>campanulids</taxon>
        <taxon>Asterales</taxon>
        <taxon>Asteraceae</taxon>
        <taxon>Asteroideae</taxon>
        <taxon>Anthemideae</taxon>
        <taxon>Anthemidinae</taxon>
        <taxon>Tanacetum</taxon>
    </lineage>
</organism>